<evidence type="ECO:0000256" key="1">
    <source>
        <dbReference type="SAM" id="MobiDB-lite"/>
    </source>
</evidence>
<feature type="region of interest" description="Disordered" evidence="1">
    <location>
        <begin position="1"/>
        <end position="23"/>
    </location>
</feature>
<proteinExistence type="predicted"/>
<dbReference type="EMBL" id="CH474050">
    <property type="protein sequence ID" value="EDL85837.1"/>
    <property type="molecule type" value="Genomic_DNA"/>
</dbReference>
<evidence type="ECO:0000313" key="2">
    <source>
        <dbReference type="EMBL" id="EDL85837.1"/>
    </source>
</evidence>
<accession>A6KIB8</accession>
<protein>
    <submittedName>
        <fullName evidence="2">RCG37289</fullName>
    </submittedName>
</protein>
<sequence>MGASRYISSTSSSVNRSPMVVSSSRRWSSWMNPEASSSKQAKALRITSSGSVPFSFSPNIVRNMVKLIGPGASFIIPSRYSSVGFFPVGGQHVM</sequence>
<gene>
    <name evidence="2" type="ORF">rCG_37289</name>
</gene>
<dbReference type="AlphaFoldDB" id="A6KIB8"/>
<feature type="compositionally biased region" description="Low complexity" evidence="1">
    <location>
        <begin position="11"/>
        <end position="23"/>
    </location>
</feature>
<reference evidence="2 3" key="1">
    <citation type="submission" date="2005-09" db="EMBL/GenBank/DDBJ databases">
        <authorList>
            <person name="Mural R.J."/>
            <person name="Li P.W."/>
            <person name="Adams M.D."/>
            <person name="Amanatides P.G."/>
            <person name="Baden-Tillson H."/>
            <person name="Barnstead M."/>
            <person name="Chin S.H."/>
            <person name="Dew I."/>
            <person name="Evans C.A."/>
            <person name="Ferriera S."/>
            <person name="Flanigan M."/>
            <person name="Fosler C."/>
            <person name="Glodek A."/>
            <person name="Gu Z."/>
            <person name="Holt R.A."/>
            <person name="Jennings D."/>
            <person name="Kraft C.L."/>
            <person name="Lu F."/>
            <person name="Nguyen T."/>
            <person name="Nusskern D.R."/>
            <person name="Pfannkoch C.M."/>
            <person name="Sitter C."/>
            <person name="Sutton G.G."/>
            <person name="Venter J.C."/>
            <person name="Wang Z."/>
            <person name="Woodage T."/>
            <person name="Zheng X.H."/>
            <person name="Zhong F."/>
        </authorList>
    </citation>
    <scope>NUCLEOTIDE SEQUENCE [LARGE SCALE GENOMIC DNA]</scope>
    <source>
        <strain>BN</strain>
        <strain evidence="3">Sprague-Dawley</strain>
    </source>
</reference>
<organism evidence="2 3">
    <name type="scientific">Rattus norvegicus</name>
    <name type="common">Rat</name>
    <dbReference type="NCBI Taxonomy" id="10116"/>
    <lineage>
        <taxon>Eukaryota</taxon>
        <taxon>Metazoa</taxon>
        <taxon>Chordata</taxon>
        <taxon>Craniata</taxon>
        <taxon>Vertebrata</taxon>
        <taxon>Euteleostomi</taxon>
        <taxon>Mammalia</taxon>
        <taxon>Eutheria</taxon>
        <taxon>Euarchontoglires</taxon>
        <taxon>Glires</taxon>
        <taxon>Rodentia</taxon>
        <taxon>Myomorpha</taxon>
        <taxon>Muroidea</taxon>
        <taxon>Muridae</taxon>
        <taxon>Murinae</taxon>
        <taxon>Rattus</taxon>
    </lineage>
</organism>
<dbReference type="Proteomes" id="UP000234681">
    <property type="component" value="Chromosome 3"/>
</dbReference>
<name>A6KIB8_RAT</name>
<evidence type="ECO:0000313" key="3">
    <source>
        <dbReference type="Proteomes" id="UP000234681"/>
    </source>
</evidence>
<feature type="compositionally biased region" description="Polar residues" evidence="1">
    <location>
        <begin position="1"/>
        <end position="10"/>
    </location>
</feature>